<dbReference type="Ensembl" id="ENSPMRT00000021108.1">
    <property type="protein sequence ID" value="ENSPMRP00000019873.1"/>
    <property type="gene ID" value="ENSPMRG00000012964.1"/>
</dbReference>
<name>A0A670J5T7_PODMU</name>
<dbReference type="InterPro" id="IPR039752">
    <property type="entry name" value="F-box_only"/>
</dbReference>
<reference evidence="3" key="3">
    <citation type="submission" date="2025-09" db="UniProtKB">
        <authorList>
            <consortium name="Ensembl"/>
        </authorList>
    </citation>
    <scope>IDENTIFICATION</scope>
</reference>
<dbReference type="RefSeq" id="XP_028596468.1">
    <property type="nucleotide sequence ID" value="XM_028740635.1"/>
</dbReference>
<evidence type="ECO:0000313" key="3">
    <source>
        <dbReference type="Ensembl" id="ENSPMRP00000019873.1"/>
    </source>
</evidence>
<dbReference type="InterPro" id="IPR008979">
    <property type="entry name" value="Galactose-bd-like_sf"/>
</dbReference>
<proteinExistence type="predicted"/>
<dbReference type="InterPro" id="IPR001810">
    <property type="entry name" value="F-box_dom"/>
</dbReference>
<feature type="domain" description="F-box" evidence="1">
    <location>
        <begin position="1"/>
        <end position="48"/>
    </location>
</feature>
<dbReference type="GO" id="GO:0005737">
    <property type="term" value="C:cytoplasm"/>
    <property type="evidence" value="ECO:0007669"/>
    <property type="project" value="TreeGrafter"/>
</dbReference>
<dbReference type="SMART" id="SM00256">
    <property type="entry name" value="FBOX"/>
    <property type="match status" value="1"/>
</dbReference>
<organism evidence="3 4">
    <name type="scientific">Podarcis muralis</name>
    <name type="common">Wall lizard</name>
    <name type="synonym">Lacerta muralis</name>
    <dbReference type="NCBI Taxonomy" id="64176"/>
    <lineage>
        <taxon>Eukaryota</taxon>
        <taxon>Metazoa</taxon>
        <taxon>Chordata</taxon>
        <taxon>Craniata</taxon>
        <taxon>Vertebrata</taxon>
        <taxon>Euteleostomi</taxon>
        <taxon>Lepidosauria</taxon>
        <taxon>Squamata</taxon>
        <taxon>Bifurcata</taxon>
        <taxon>Unidentata</taxon>
        <taxon>Episquamata</taxon>
        <taxon>Laterata</taxon>
        <taxon>Lacertibaenia</taxon>
        <taxon>Lacertidae</taxon>
        <taxon>Podarcis</taxon>
    </lineage>
</organism>
<dbReference type="Gene3D" id="1.20.1280.50">
    <property type="match status" value="1"/>
</dbReference>
<dbReference type="SMART" id="SM01198">
    <property type="entry name" value="FBA"/>
    <property type="match status" value="1"/>
</dbReference>
<dbReference type="PANTHER" id="PTHR12125:SF12">
    <property type="entry name" value="F-BOX ONLY PROTEIN 6"/>
    <property type="match status" value="1"/>
</dbReference>
<dbReference type="GO" id="GO:0061630">
    <property type="term" value="F:ubiquitin protein ligase activity"/>
    <property type="evidence" value="ECO:0007669"/>
    <property type="project" value="TreeGrafter"/>
</dbReference>
<evidence type="ECO:0000259" key="1">
    <source>
        <dbReference type="PROSITE" id="PS50181"/>
    </source>
</evidence>
<dbReference type="Pfam" id="PF04300">
    <property type="entry name" value="FBA"/>
    <property type="match status" value="1"/>
</dbReference>
<dbReference type="PANTHER" id="PTHR12125">
    <property type="entry name" value="F-BOX ONLY PROTEIN 6-LIKE PROTEIN"/>
    <property type="match status" value="1"/>
</dbReference>
<dbReference type="Pfam" id="PF00646">
    <property type="entry name" value="F-box"/>
    <property type="match status" value="1"/>
</dbReference>
<protein>
    <submittedName>
        <fullName evidence="3">F-box only protein 44-like</fullName>
    </submittedName>
</protein>
<dbReference type="GeneID" id="114602431"/>
<dbReference type="InterPro" id="IPR036047">
    <property type="entry name" value="F-box-like_dom_sf"/>
</dbReference>
<dbReference type="GeneTree" id="ENSGT00940000159408"/>
<evidence type="ECO:0000259" key="2">
    <source>
        <dbReference type="PROSITE" id="PS51114"/>
    </source>
</evidence>
<dbReference type="Gene3D" id="2.60.120.260">
    <property type="entry name" value="Galactose-binding domain-like"/>
    <property type="match status" value="1"/>
</dbReference>
<dbReference type="SUPFAM" id="SSF81383">
    <property type="entry name" value="F-box domain"/>
    <property type="match status" value="1"/>
</dbReference>
<feature type="domain" description="FBA" evidence="2">
    <location>
        <begin position="63"/>
        <end position="256"/>
    </location>
</feature>
<gene>
    <name evidence="3" type="primary">LOC114602431</name>
</gene>
<dbReference type="GO" id="GO:0006516">
    <property type="term" value="P:glycoprotein catabolic process"/>
    <property type="evidence" value="ECO:0007669"/>
    <property type="project" value="TreeGrafter"/>
</dbReference>
<dbReference type="PROSITE" id="PS50181">
    <property type="entry name" value="FBOX"/>
    <property type="match status" value="1"/>
</dbReference>
<dbReference type="OMA" id="CQAGLRY"/>
<dbReference type="PROSITE" id="PS51114">
    <property type="entry name" value="FBA"/>
    <property type="match status" value="1"/>
</dbReference>
<dbReference type="InterPro" id="IPR007397">
    <property type="entry name" value="F-box-assoc_dom"/>
</dbReference>
<dbReference type="SUPFAM" id="SSF49785">
    <property type="entry name" value="Galactose-binding domain-like"/>
    <property type="match status" value="1"/>
</dbReference>
<dbReference type="GO" id="GO:0036503">
    <property type="term" value="P:ERAD pathway"/>
    <property type="evidence" value="ECO:0007669"/>
    <property type="project" value="TreeGrafter"/>
</dbReference>
<keyword evidence="4" id="KW-1185">Reference proteome</keyword>
<evidence type="ECO:0000313" key="4">
    <source>
        <dbReference type="Proteomes" id="UP000472272"/>
    </source>
</evidence>
<dbReference type="FunFam" id="1.20.1280.50:FF:000002">
    <property type="entry name" value="F-box only protein 44"/>
    <property type="match status" value="1"/>
</dbReference>
<dbReference type="CDD" id="cd22168">
    <property type="entry name" value="F-box_FBXO6-like"/>
    <property type="match status" value="1"/>
</dbReference>
<reference evidence="3 4" key="1">
    <citation type="journal article" date="2019" name="Proc. Natl. Acad. Sci. U.S.A.">
        <title>Regulatory changes in pterin and carotenoid genes underlie balanced color polymorphisms in the wall lizard.</title>
        <authorList>
            <person name="Andrade P."/>
            <person name="Pinho C."/>
            <person name="Perez I de Lanuza G."/>
            <person name="Afonso S."/>
            <person name="Brejcha J."/>
            <person name="Rubin C.J."/>
            <person name="Wallerman O."/>
            <person name="Pereira P."/>
            <person name="Sabatino S.J."/>
            <person name="Bellati A."/>
            <person name="Pellitteri-Rosa D."/>
            <person name="Bosakova Z."/>
            <person name="Bunikis I."/>
            <person name="Carretero M.A."/>
            <person name="Feiner N."/>
            <person name="Marsik P."/>
            <person name="Pauperio F."/>
            <person name="Salvi D."/>
            <person name="Soler L."/>
            <person name="While G.M."/>
            <person name="Uller T."/>
            <person name="Font E."/>
            <person name="Andersson L."/>
            <person name="Carneiro M."/>
        </authorList>
    </citation>
    <scope>NUCLEOTIDE SEQUENCE</scope>
</reference>
<dbReference type="GO" id="GO:0019005">
    <property type="term" value="C:SCF ubiquitin ligase complex"/>
    <property type="evidence" value="ECO:0007669"/>
    <property type="project" value="TreeGrafter"/>
</dbReference>
<accession>A0A670J5T7</accession>
<dbReference type="Proteomes" id="UP000472272">
    <property type="component" value="Chromosome 8"/>
</dbReference>
<sequence>MLTIGDLPEHVLLEVLARVPARNLLCNCRLVCSQWRRLVDDPEMWKIKFQRKSGPETQESKAFFIYSHREKNLIKNPCGKEGLDSWAMRVPSEGHWKTEELSEEDLAALPVESFLQRNSYAKKKDSSPQWVNRCFAACDGLCSKAQLIILKDVGYWDELIDEARPNIAVNECYYCPPGSRYQLSVKMLDADFQLLHILHTEGRGSEAPRWRRISQGIIECQAGLRYILFEHLAVNGSGQPPENSVRVTRSSVTLGPFNWDEDFIEPFPDSDDEGGASGSGCN</sequence>
<reference evidence="3" key="2">
    <citation type="submission" date="2025-08" db="UniProtKB">
        <authorList>
            <consortium name="Ensembl"/>
        </authorList>
    </citation>
    <scope>IDENTIFICATION</scope>
</reference>
<dbReference type="GO" id="GO:0031146">
    <property type="term" value="P:SCF-dependent proteasomal ubiquitin-dependent protein catabolic process"/>
    <property type="evidence" value="ECO:0007669"/>
    <property type="project" value="TreeGrafter"/>
</dbReference>
<dbReference type="AlphaFoldDB" id="A0A670J5T7"/>